<dbReference type="PANTHER" id="PTHR15462">
    <property type="entry name" value="SERINE PROTEASE"/>
    <property type="match status" value="1"/>
</dbReference>
<dbReference type="PROSITE" id="PS00134">
    <property type="entry name" value="TRYPSIN_HIS"/>
    <property type="match status" value="1"/>
</dbReference>
<dbReference type="InterPro" id="IPR043504">
    <property type="entry name" value="Peptidase_S1_PA_chymotrypsin"/>
</dbReference>
<dbReference type="Gene3D" id="2.40.10.10">
    <property type="entry name" value="Trypsin-like serine proteases"/>
    <property type="match status" value="2"/>
</dbReference>
<dbReference type="GO" id="GO:0004252">
    <property type="term" value="F:serine-type endopeptidase activity"/>
    <property type="evidence" value="ECO:0007669"/>
    <property type="project" value="InterPro"/>
</dbReference>
<gene>
    <name evidence="4" type="ORF">SAMN02745130_01156</name>
</gene>
<evidence type="ECO:0000259" key="3">
    <source>
        <dbReference type="Pfam" id="PF00089"/>
    </source>
</evidence>
<evidence type="ECO:0000256" key="2">
    <source>
        <dbReference type="SAM" id="MobiDB-lite"/>
    </source>
</evidence>
<feature type="domain" description="Peptidase S1" evidence="3">
    <location>
        <begin position="98"/>
        <end position="299"/>
    </location>
</feature>
<dbReference type="InterPro" id="IPR009003">
    <property type="entry name" value="Peptidase_S1_PA"/>
</dbReference>
<sequence>MKIINNPDCLNNIKPNSTRTLTPQLPTNQISPPTLLSDSPTLKDLKDSFWGSYSVENQADVSFLTSNQPSDEALIEKIFLADDRKIVRPTTQYPWSAICALLITTASQKKYLGTGWFIHPRVLVTAGHCVYLHEQPTPAWASSIEVIPACDGKNRPFQSVISLTFRATNDWIHQKKPEADYGLIILAEEYSEHSRIGHFGIHVLQQTTVSNTRYTLAGYPLDKSHLDLEFTQWFHELPLKKLDDTMLFYEIDTLGGQSGAPIWENRDNDQYYCIGLHTLGLHPANKGLRITPQIYQQIIQWLDELKL</sequence>
<dbReference type="Proteomes" id="UP000190460">
    <property type="component" value="Unassembled WGS sequence"/>
</dbReference>
<dbReference type="InterPro" id="IPR018114">
    <property type="entry name" value="TRYPSIN_HIS"/>
</dbReference>
<dbReference type="InterPro" id="IPR001254">
    <property type="entry name" value="Trypsin_dom"/>
</dbReference>
<dbReference type="EMBL" id="FUYB01000003">
    <property type="protein sequence ID" value="SKA72647.1"/>
    <property type="molecule type" value="Genomic_DNA"/>
</dbReference>
<feature type="region of interest" description="Disordered" evidence="2">
    <location>
        <begin position="14"/>
        <end position="36"/>
    </location>
</feature>
<proteinExistence type="predicted"/>
<keyword evidence="5" id="KW-1185">Reference proteome</keyword>
<accession>A0A1T4W625</accession>
<dbReference type="SUPFAM" id="SSF50494">
    <property type="entry name" value="Trypsin-like serine proteases"/>
    <property type="match status" value="1"/>
</dbReference>
<keyword evidence="1" id="KW-0732">Signal</keyword>
<dbReference type="GO" id="GO:0006508">
    <property type="term" value="P:proteolysis"/>
    <property type="evidence" value="ECO:0007669"/>
    <property type="project" value="InterPro"/>
</dbReference>
<dbReference type="PANTHER" id="PTHR15462:SF8">
    <property type="entry name" value="SERINE PROTEASE"/>
    <property type="match status" value="1"/>
</dbReference>
<evidence type="ECO:0000313" key="5">
    <source>
        <dbReference type="Proteomes" id="UP000190460"/>
    </source>
</evidence>
<organism evidence="4 5">
    <name type="scientific">Thiothrix eikelboomii</name>
    <dbReference type="NCBI Taxonomy" id="92487"/>
    <lineage>
        <taxon>Bacteria</taxon>
        <taxon>Pseudomonadati</taxon>
        <taxon>Pseudomonadota</taxon>
        <taxon>Gammaproteobacteria</taxon>
        <taxon>Thiotrichales</taxon>
        <taxon>Thiotrichaceae</taxon>
        <taxon>Thiothrix</taxon>
    </lineage>
</organism>
<protein>
    <submittedName>
        <fullName evidence="4">V8-like Glu-specific endopeptidase</fullName>
    </submittedName>
</protein>
<dbReference type="Pfam" id="PF00089">
    <property type="entry name" value="Trypsin"/>
    <property type="match status" value="1"/>
</dbReference>
<evidence type="ECO:0000256" key="1">
    <source>
        <dbReference type="ARBA" id="ARBA00022729"/>
    </source>
</evidence>
<dbReference type="STRING" id="92487.SAMN02745130_01156"/>
<dbReference type="AlphaFoldDB" id="A0A1T4W625"/>
<reference evidence="4 5" key="1">
    <citation type="submission" date="2017-02" db="EMBL/GenBank/DDBJ databases">
        <authorList>
            <person name="Peterson S.W."/>
        </authorList>
    </citation>
    <scope>NUCLEOTIDE SEQUENCE [LARGE SCALE GENOMIC DNA]</scope>
    <source>
        <strain evidence="4 5">ATCC 49788</strain>
    </source>
</reference>
<dbReference type="InterPro" id="IPR050966">
    <property type="entry name" value="Glutamyl_endopeptidase"/>
</dbReference>
<name>A0A1T4W625_9GAMM</name>
<evidence type="ECO:0000313" key="4">
    <source>
        <dbReference type="EMBL" id="SKA72647.1"/>
    </source>
</evidence>